<dbReference type="PANTHER" id="PTHR22835:SF631">
    <property type="entry name" value="SINAPINE ESTERASE"/>
    <property type="match status" value="1"/>
</dbReference>
<dbReference type="PANTHER" id="PTHR22835">
    <property type="entry name" value="ZINC FINGER FYVE DOMAIN CONTAINING PROTEIN"/>
    <property type="match status" value="1"/>
</dbReference>
<evidence type="ECO:0000256" key="1">
    <source>
        <dbReference type="ARBA" id="ARBA00008668"/>
    </source>
</evidence>
<reference evidence="2" key="1">
    <citation type="journal article" date="2017" name="Nature">
        <title>The sunflower genome provides insights into oil metabolism, flowering and Asterid evolution.</title>
        <authorList>
            <person name="Badouin H."/>
            <person name="Gouzy J."/>
            <person name="Grassa C.J."/>
            <person name="Murat F."/>
            <person name="Staton S.E."/>
            <person name="Cottret L."/>
            <person name="Lelandais-Briere C."/>
            <person name="Owens G.L."/>
            <person name="Carrere S."/>
            <person name="Mayjonade B."/>
            <person name="Legrand L."/>
            <person name="Gill N."/>
            <person name="Kane N.C."/>
            <person name="Bowers J.E."/>
            <person name="Hubner S."/>
            <person name="Bellec A."/>
            <person name="Berard A."/>
            <person name="Berges H."/>
            <person name="Blanchet N."/>
            <person name="Boniface M.C."/>
            <person name="Brunel D."/>
            <person name="Catrice O."/>
            <person name="Chaidir N."/>
            <person name="Claudel C."/>
            <person name="Donnadieu C."/>
            <person name="Faraut T."/>
            <person name="Fievet G."/>
            <person name="Helmstetter N."/>
            <person name="King M."/>
            <person name="Knapp S.J."/>
            <person name="Lai Z."/>
            <person name="Le Paslier M.C."/>
            <person name="Lippi Y."/>
            <person name="Lorenzon L."/>
            <person name="Mandel J.R."/>
            <person name="Marage G."/>
            <person name="Marchand G."/>
            <person name="Marquand E."/>
            <person name="Bret-Mestries E."/>
            <person name="Morien E."/>
            <person name="Nambeesan S."/>
            <person name="Nguyen T."/>
            <person name="Pegot-Espagnet P."/>
            <person name="Pouilly N."/>
            <person name="Raftis F."/>
            <person name="Sallet E."/>
            <person name="Schiex T."/>
            <person name="Thomas J."/>
            <person name="Vandecasteele C."/>
            <person name="Vares D."/>
            <person name="Vear F."/>
            <person name="Vautrin S."/>
            <person name="Crespi M."/>
            <person name="Mangin B."/>
            <person name="Burke J.M."/>
            <person name="Salse J."/>
            <person name="Munos S."/>
            <person name="Vincourt P."/>
            <person name="Rieseberg L.H."/>
            <person name="Langlade N.B."/>
        </authorList>
    </citation>
    <scope>NUCLEOTIDE SEQUENCE</scope>
    <source>
        <tissue evidence="2">Leaves</tissue>
    </source>
</reference>
<proteinExistence type="inferred from homology"/>
<name>A0A9K3DKF7_HELAN</name>
<organism evidence="2 3">
    <name type="scientific">Helianthus annuus</name>
    <name type="common">Common sunflower</name>
    <dbReference type="NCBI Taxonomy" id="4232"/>
    <lineage>
        <taxon>Eukaryota</taxon>
        <taxon>Viridiplantae</taxon>
        <taxon>Streptophyta</taxon>
        <taxon>Embryophyta</taxon>
        <taxon>Tracheophyta</taxon>
        <taxon>Spermatophyta</taxon>
        <taxon>Magnoliopsida</taxon>
        <taxon>eudicotyledons</taxon>
        <taxon>Gunneridae</taxon>
        <taxon>Pentapetalae</taxon>
        <taxon>asterids</taxon>
        <taxon>campanulids</taxon>
        <taxon>Asterales</taxon>
        <taxon>Asteraceae</taxon>
        <taxon>Asteroideae</taxon>
        <taxon>Heliantheae alliance</taxon>
        <taxon>Heliantheae</taxon>
        <taxon>Helianthus</taxon>
    </lineage>
</organism>
<accession>A0A9K3DKF7</accession>
<reference evidence="2" key="2">
    <citation type="submission" date="2020-06" db="EMBL/GenBank/DDBJ databases">
        <title>Helianthus annuus Genome sequencing and assembly Release 2.</title>
        <authorList>
            <person name="Gouzy J."/>
            <person name="Langlade N."/>
            <person name="Munos S."/>
        </authorList>
    </citation>
    <scope>NUCLEOTIDE SEQUENCE</scope>
    <source>
        <tissue evidence="2">Leaves</tissue>
    </source>
</reference>
<evidence type="ECO:0000313" key="3">
    <source>
        <dbReference type="Proteomes" id="UP000215914"/>
    </source>
</evidence>
<dbReference type="SUPFAM" id="SSF52266">
    <property type="entry name" value="SGNH hydrolase"/>
    <property type="match status" value="1"/>
</dbReference>
<dbReference type="Gene3D" id="3.40.50.1110">
    <property type="entry name" value="SGNH hydrolase"/>
    <property type="match status" value="1"/>
</dbReference>
<sequence length="121" mass="12803">MGRVQVYNSNIQCANPKLSTHLPNTLVICIINSCLLHVLGFTNGALKACCGGEGRYNVDPSVECGDASATVCDEPDTYVSWDGIHLTEAAYKIISKNLFSTPQFNSLCSTLTSGVGSLGSI</sequence>
<dbReference type="EMBL" id="MNCJ02000332">
    <property type="protein sequence ID" value="KAF5757207.1"/>
    <property type="molecule type" value="Genomic_DNA"/>
</dbReference>
<dbReference type="Gramene" id="mRNA:HanXRQr2_Chr17g0823841">
    <property type="protein sequence ID" value="CDS:HanXRQr2_Chr17g0823841.1"/>
    <property type="gene ID" value="HanXRQr2_Chr17g0823841"/>
</dbReference>
<comment type="caution">
    <text evidence="2">The sequence shown here is derived from an EMBL/GenBank/DDBJ whole genome shotgun (WGS) entry which is preliminary data.</text>
</comment>
<comment type="similarity">
    <text evidence="1">Belongs to the 'GDSL' lipolytic enzyme family.</text>
</comment>
<protein>
    <submittedName>
        <fullName evidence="2">Sinapine esterase</fullName>
        <ecNumber evidence="2">3.1.1.49</ecNumber>
    </submittedName>
</protein>
<dbReference type="EC" id="3.1.1.49" evidence="2"/>
<gene>
    <name evidence="2" type="ORF">HanXRQr2_Chr17g0823841</name>
</gene>
<dbReference type="AlphaFoldDB" id="A0A9K3DKF7"/>
<keyword evidence="3" id="KW-1185">Reference proteome</keyword>
<dbReference type="GO" id="GO:0050285">
    <property type="term" value="F:sinapine esterase activity"/>
    <property type="evidence" value="ECO:0007669"/>
    <property type="project" value="UniProtKB-EC"/>
</dbReference>
<dbReference type="InterPro" id="IPR036514">
    <property type="entry name" value="SGNH_hydro_sf"/>
</dbReference>
<dbReference type="Proteomes" id="UP000215914">
    <property type="component" value="Unassembled WGS sequence"/>
</dbReference>
<keyword evidence="2" id="KW-0378">Hydrolase</keyword>
<evidence type="ECO:0000313" key="2">
    <source>
        <dbReference type="EMBL" id="KAF5757207.1"/>
    </source>
</evidence>